<organism evidence="1 2">
    <name type="scientific">Araneus ventricosus</name>
    <name type="common">Orbweaver spider</name>
    <name type="synonym">Epeira ventricosa</name>
    <dbReference type="NCBI Taxonomy" id="182803"/>
    <lineage>
        <taxon>Eukaryota</taxon>
        <taxon>Metazoa</taxon>
        <taxon>Ecdysozoa</taxon>
        <taxon>Arthropoda</taxon>
        <taxon>Chelicerata</taxon>
        <taxon>Arachnida</taxon>
        <taxon>Araneae</taxon>
        <taxon>Araneomorphae</taxon>
        <taxon>Entelegynae</taxon>
        <taxon>Araneoidea</taxon>
        <taxon>Araneidae</taxon>
        <taxon>Araneus</taxon>
    </lineage>
</organism>
<accession>A0A4Y2F4X2</accession>
<evidence type="ECO:0000313" key="1">
    <source>
        <dbReference type="EMBL" id="GBM35366.1"/>
    </source>
</evidence>
<name>A0A4Y2F4X2_ARAVE</name>
<reference evidence="1 2" key="1">
    <citation type="journal article" date="2019" name="Sci. Rep.">
        <title>Orb-weaving spider Araneus ventricosus genome elucidates the spidroin gene catalogue.</title>
        <authorList>
            <person name="Kono N."/>
            <person name="Nakamura H."/>
            <person name="Ohtoshi R."/>
            <person name="Moran D.A.P."/>
            <person name="Shinohara A."/>
            <person name="Yoshida Y."/>
            <person name="Fujiwara M."/>
            <person name="Mori M."/>
            <person name="Tomita M."/>
            <person name="Arakawa K."/>
        </authorList>
    </citation>
    <scope>NUCLEOTIDE SEQUENCE [LARGE SCALE GENOMIC DNA]</scope>
</reference>
<sequence>MDHNRFEDLISILLNHQCSIQDNVQDGVSTNGHTGPDHNSASTKWDTLVQKCRIIPSATFPPDDNAPNFRLSTKAGLVCEEQVSSTPLETICDALVTNF</sequence>
<keyword evidence="2" id="KW-1185">Reference proteome</keyword>
<dbReference type="Proteomes" id="UP000499080">
    <property type="component" value="Unassembled WGS sequence"/>
</dbReference>
<dbReference type="AlphaFoldDB" id="A0A4Y2F4X2"/>
<protein>
    <submittedName>
        <fullName evidence="1">Uncharacterized protein</fullName>
    </submittedName>
</protein>
<dbReference type="OrthoDB" id="6460050at2759"/>
<evidence type="ECO:0000313" key="2">
    <source>
        <dbReference type="Proteomes" id="UP000499080"/>
    </source>
</evidence>
<gene>
    <name evidence="1" type="ORF">AVEN_270262_1</name>
</gene>
<proteinExistence type="predicted"/>
<comment type="caution">
    <text evidence="1">The sequence shown here is derived from an EMBL/GenBank/DDBJ whole genome shotgun (WGS) entry which is preliminary data.</text>
</comment>
<dbReference type="EMBL" id="BGPR01094604">
    <property type="protein sequence ID" value="GBM35366.1"/>
    <property type="molecule type" value="Genomic_DNA"/>
</dbReference>